<evidence type="ECO:0000256" key="15">
    <source>
        <dbReference type="ARBA" id="ARBA00023136"/>
    </source>
</evidence>
<evidence type="ECO:0000256" key="17">
    <source>
        <dbReference type="ARBA" id="ARBA00029579"/>
    </source>
</evidence>
<dbReference type="InterPro" id="IPR036291">
    <property type="entry name" value="NAD(P)-bd_dom_sf"/>
</dbReference>
<dbReference type="SUPFAM" id="SSF81324">
    <property type="entry name" value="Voltage-gated potassium channels"/>
    <property type="match status" value="1"/>
</dbReference>
<feature type="domain" description="RCK N-terminal" evidence="22">
    <location>
        <begin position="403"/>
        <end position="546"/>
    </location>
</feature>
<evidence type="ECO:0000256" key="8">
    <source>
        <dbReference type="ARBA" id="ARBA00022826"/>
    </source>
</evidence>
<feature type="compositionally biased region" description="Pro residues" evidence="20">
    <location>
        <begin position="724"/>
        <end position="738"/>
    </location>
</feature>
<dbReference type="GO" id="GO:0045211">
    <property type="term" value="C:postsynaptic membrane"/>
    <property type="evidence" value="ECO:0007669"/>
    <property type="project" value="TreeGrafter"/>
</dbReference>
<feature type="compositionally biased region" description="Basic residues" evidence="20">
    <location>
        <begin position="103"/>
        <end position="126"/>
    </location>
</feature>
<dbReference type="GO" id="GO:0050804">
    <property type="term" value="P:modulation of chemical synaptic transmission"/>
    <property type="evidence" value="ECO:0007669"/>
    <property type="project" value="UniProtKB-ARBA"/>
</dbReference>
<dbReference type="SUPFAM" id="SSF51735">
    <property type="entry name" value="NAD(P)-binding Rossmann-fold domains"/>
    <property type="match status" value="1"/>
</dbReference>
<evidence type="ECO:0000313" key="25">
    <source>
        <dbReference type="Proteomes" id="UP000070412"/>
    </source>
</evidence>
<sequence length="1769" mass="200776">MSSNNNNYNSINAHHTVKDSTMYSSYPPRSPEEAQCLQDRKWWAFLLSSICTFAAGLFIVLIYRFFEFIFSKNRSKNFPPQRSGQRQHSMIAATHQSSSLYGHNHHHHHHQHHHHNQQQQHHHHRPTSMIKSQSIEQEPSFFDRNFYWINEAKDWAGELISGQSAIGRILVVLVFLLSIASLIIYFIDASRTGPPGIGDNVEKCQKWDENSTQQIDLALNIFFMVYFFIRFIAATDKFWFMLELYSFVDYFTIPPSFVSIYVDRTWIGLRFLRALRLMSFPDILQYLNVLKTSSSIRLAQLISIVVSVWLTAAGLIHLLENSGDPLDFRNGHYMSYWDCVYFLIVTMSTVGYGDIHCKTTFGRTFIVLFILVGLAVFASCIPEIIDLIGSRPKYSGSLKSERRRHIVVCGHITYESVSNFLKDFLHEDREDVDVEVVFLHRKPPDLELEGLIKRHFTTVEFFQGSVMNPIDLSRIKVYDADACLVLANKYCQDPDAEDAANIMRVISIKNYSDDIRVIIQLMQYHNKAYLLNIPSWNWKRGDDVICVSELKLGFIAQSCLAPGFSTILANLFAMRSFKTAPDMPVWQNDYLCGTGMEMYTEYLSTAFENMTFAEAAELCFLKLKLLLIAIEISSKSGENGSNILINPRSNLVKIQAKTQGFFMAQSADEVKRALWFCRICHAEIKDERSIRKCKCRVNENTAPRLSIIEFARGARGKNRVKILPPQPQSQPPPPPLLLPPSNTNPTPQQQQQQPQQQQQQEYPTGRSIRDPPVAGRSQQVHFEDLPINNTRSPLTAQQSDTIGTRTFKQQPFHYSSFEGVANPSAISSFTNPSDVYHPHTAPPASHYPSSSVGFNQFDSTGICSNTNSGAVNDTIVSQPPFDPCLIDSNRQQSYSLESNNLNYLFGQPLNHPQQHHSYYQSQKIPSQQQNYPNYMVPKTTVIQTQPQSSQPIGSNPMRPIMMSSDDIYSNLYDVNRDCLDPGAQSSMSNYVQTFHSYSNYNQSNKIDPKIEEENSLQQHRSRTPHYHSHNQMGTLTSSSLPLSPTTSLQAVEKYHQIENQNLQPSSSSALQFADTQLARLSYEVKKLMPTVAKPETFGLSATGIANGPDIIGVDNSEFDFDRTEMKYDSTGMFHWCSARMIEDCVLDRNQAAMTVLNGHVVVCLFADPDSPLIGLRNLVMPLRASNFQYHELKHVVIVGNVEYLRREWKMLQNLPKISVLNGSPLSRADLRAVNINLCDMCVILSAKIPSSDDPNLADKEAILASLNIKAMTFDDTLNNPNHRNNINRQKGVPLITELINDTNVQFLDQDDDDDPDTELYLTQPFACGTAFAVSVLDSLMSTTYFNANALTLIRSLITGGATPELELILAEGAGLRGGYSTPETLKNRDRCRVGQISLSEGPLAKFGEGGKYGDLFVEALRVYGMLCIGISRYRDIDLIENVSNKRFVITNPPIEMNLYVSDLIYVLLQFDPGIEGYKIASKRANQMKSYPDFESELINVIDSQLNQTQTTTNQTAIINGSNDVVVADDGNFHPRHQLHHHHQYQQQQQQQHPQSHLQHQQQTPGPIDGLYSQTQHYNEQWISGRSTNDGSSEINQITSNLDNRTPILQQPKQSRELINEANSFTIDLQQQRMERSRVPLSGLISTNNQTASSSHATTFGRHSVNEFHPPQSILSPPISSDGRDLNPIPFGSVSSQQHQSYHGNSQYRQQNLHNHRQTYRTYSDQSLQSFALQQQQQKFAQQGSRYRSHSSFPHRRLPIPKQTRFHNEW</sequence>
<evidence type="ECO:0000256" key="16">
    <source>
        <dbReference type="ARBA" id="ARBA00023303"/>
    </source>
</evidence>
<accession>A0A834RHR5</accession>
<keyword evidence="12" id="KW-0630">Potassium</keyword>
<dbReference type="InterPro" id="IPR005821">
    <property type="entry name" value="Ion_trans_dom"/>
</dbReference>
<feature type="compositionally biased region" description="Low complexity" evidence="20">
    <location>
        <begin position="1669"/>
        <end position="1680"/>
    </location>
</feature>
<feature type="compositionally biased region" description="Polar residues" evidence="20">
    <location>
        <begin position="1646"/>
        <end position="1657"/>
    </location>
</feature>
<reference evidence="25" key="1">
    <citation type="journal article" date="2020" name="PLoS Negl. Trop. Dis.">
        <title>High-quality nuclear genome for Sarcoptes scabiei-A critical resource for a neglected parasite.</title>
        <authorList>
            <person name="Korhonen P.K."/>
            <person name="Gasser R.B."/>
            <person name="Ma G."/>
            <person name="Wang T."/>
            <person name="Stroehlein A.J."/>
            <person name="Young N.D."/>
            <person name="Ang C.S."/>
            <person name="Fernando D.D."/>
            <person name="Lu H.C."/>
            <person name="Taylor S."/>
            <person name="Reynolds S.L."/>
            <person name="Mofiz E."/>
            <person name="Najaraj S.H."/>
            <person name="Gowda H."/>
            <person name="Madugundu A."/>
            <person name="Renuse S."/>
            <person name="Holt D."/>
            <person name="Pandey A."/>
            <person name="Papenfuss A.T."/>
            <person name="Fischer K."/>
        </authorList>
    </citation>
    <scope>NUCLEOTIDE SEQUENCE [LARGE SCALE GENOMIC DNA]</scope>
</reference>
<dbReference type="InterPro" id="IPR047871">
    <property type="entry name" value="K_chnl_Slo-like"/>
</dbReference>
<comment type="similarity">
    <text evidence="19">Belongs to the potassium channel family. Calcium-activated (TC 1.A.1.3) subfamily. Slo sub-subfamily.</text>
</comment>
<reference evidence="24" key="3">
    <citation type="submission" date="2022-06" db="UniProtKB">
        <authorList>
            <consortium name="EnsemblMetazoa"/>
        </authorList>
    </citation>
    <scope>IDENTIFICATION</scope>
</reference>
<feature type="region of interest" description="Disordered" evidence="20">
    <location>
        <begin position="1646"/>
        <end position="1707"/>
    </location>
</feature>
<dbReference type="Pfam" id="PF21014">
    <property type="entry name" value="Slowpoke_C"/>
    <property type="match status" value="1"/>
</dbReference>
<comment type="subcellular location">
    <subcellularLocation>
        <location evidence="1">Cell membrane</location>
        <topology evidence="1">Multi-pass membrane protein</topology>
    </subcellularLocation>
</comment>
<evidence type="ECO:0000256" key="2">
    <source>
        <dbReference type="ARBA" id="ARBA00022448"/>
    </source>
</evidence>
<proteinExistence type="inferred from homology"/>
<feature type="compositionally biased region" description="Basic residues" evidence="20">
    <location>
        <begin position="1746"/>
        <end position="1758"/>
    </location>
</feature>
<evidence type="ECO:0000256" key="19">
    <source>
        <dbReference type="ARBA" id="ARBA00060897"/>
    </source>
</evidence>
<feature type="region of interest" description="Disordered" evidence="20">
    <location>
        <begin position="721"/>
        <end position="776"/>
    </location>
</feature>
<keyword evidence="11" id="KW-0851">Voltage-gated channel</keyword>
<evidence type="ECO:0000256" key="7">
    <source>
        <dbReference type="ARBA" id="ARBA00022723"/>
    </source>
</evidence>
<evidence type="ECO:0000256" key="11">
    <source>
        <dbReference type="ARBA" id="ARBA00022882"/>
    </source>
</evidence>
<feature type="region of interest" description="Disordered" evidence="20">
    <location>
        <begin position="1023"/>
        <end position="1042"/>
    </location>
</feature>
<keyword evidence="6 21" id="KW-0812">Transmembrane</keyword>
<evidence type="ECO:0000313" key="23">
    <source>
        <dbReference type="EMBL" id="KAF7496071.1"/>
    </source>
</evidence>
<dbReference type="InterPro" id="IPR003148">
    <property type="entry name" value="RCK_N"/>
</dbReference>
<feature type="compositionally biased region" description="Polar residues" evidence="20">
    <location>
        <begin position="1692"/>
        <end position="1707"/>
    </location>
</feature>
<dbReference type="OrthoDB" id="10035564at2759"/>
<feature type="transmembrane region" description="Helical" evidence="21">
    <location>
        <begin position="298"/>
        <end position="319"/>
    </location>
</feature>
<keyword evidence="8" id="KW-0631">Potassium channel</keyword>
<feature type="transmembrane region" description="Helical" evidence="21">
    <location>
        <begin position="217"/>
        <end position="233"/>
    </location>
</feature>
<feature type="transmembrane region" description="Helical" evidence="21">
    <location>
        <begin position="42"/>
        <end position="66"/>
    </location>
</feature>
<dbReference type="FunFam" id="1.10.287.70:FF:000015">
    <property type="entry name" value="Calcium-activated potassium channel subunit alpha-1 isoform X7"/>
    <property type="match status" value="1"/>
</dbReference>
<keyword evidence="2" id="KW-0813">Transport</keyword>
<dbReference type="Pfam" id="PF22614">
    <property type="entry name" value="Slo-like_RCK"/>
    <property type="match status" value="2"/>
</dbReference>
<dbReference type="PROSITE" id="PS51201">
    <property type="entry name" value="RCK_N"/>
    <property type="match status" value="2"/>
</dbReference>
<keyword evidence="4" id="KW-0633">Potassium transport</keyword>
<feature type="transmembrane region" description="Helical" evidence="21">
    <location>
        <begin position="334"/>
        <end position="353"/>
    </location>
</feature>
<dbReference type="FunFam" id="3.40.50.720:FF:000008">
    <property type="entry name" value="calcium-activated potassium channel subunit alpha-1 isoform X5"/>
    <property type="match status" value="1"/>
</dbReference>
<protein>
    <recommendedName>
        <fullName evidence="17">BK channel</fullName>
    </recommendedName>
    <alternativeName>
        <fullName evidence="18">Maxi K channel</fullName>
    </alternativeName>
</protein>
<organism evidence="23">
    <name type="scientific">Sarcoptes scabiei</name>
    <name type="common">Itch mite</name>
    <name type="synonym">Acarus scabiei</name>
    <dbReference type="NCBI Taxonomy" id="52283"/>
    <lineage>
        <taxon>Eukaryota</taxon>
        <taxon>Metazoa</taxon>
        <taxon>Ecdysozoa</taxon>
        <taxon>Arthropoda</taxon>
        <taxon>Chelicerata</taxon>
        <taxon>Arachnida</taxon>
        <taxon>Acari</taxon>
        <taxon>Acariformes</taxon>
        <taxon>Sarcoptiformes</taxon>
        <taxon>Astigmata</taxon>
        <taxon>Psoroptidia</taxon>
        <taxon>Sarcoptoidea</taxon>
        <taxon>Sarcoptidae</taxon>
        <taxon>Sarcoptinae</taxon>
        <taxon>Sarcoptes</taxon>
    </lineage>
</organism>
<keyword evidence="5" id="KW-0597">Phosphoprotein</keyword>
<evidence type="ECO:0000256" key="18">
    <source>
        <dbReference type="ARBA" id="ARBA00031999"/>
    </source>
</evidence>
<dbReference type="FunFam" id="3.40.50.720:FF:000005">
    <property type="entry name" value="calcium-activated potassium channel subunit alpha-1 isoform X6"/>
    <property type="match status" value="1"/>
</dbReference>
<evidence type="ECO:0000256" key="4">
    <source>
        <dbReference type="ARBA" id="ARBA00022538"/>
    </source>
</evidence>
<dbReference type="GO" id="GO:0046872">
    <property type="term" value="F:metal ion binding"/>
    <property type="evidence" value="ECO:0007669"/>
    <property type="project" value="UniProtKB-KW"/>
</dbReference>
<dbReference type="GO" id="GO:0009410">
    <property type="term" value="P:response to xenobiotic stimulus"/>
    <property type="evidence" value="ECO:0007669"/>
    <property type="project" value="UniProtKB-ARBA"/>
</dbReference>
<dbReference type="PRINTS" id="PR01449">
    <property type="entry name" value="BKCHANNELA"/>
</dbReference>
<keyword evidence="9" id="KW-0106">Calcium</keyword>
<reference evidence="23" key="2">
    <citation type="submission" date="2020-01" db="EMBL/GenBank/DDBJ databases">
        <authorList>
            <person name="Korhonen P.K.K."/>
            <person name="Guangxu M.G."/>
            <person name="Wang T.W."/>
            <person name="Stroehlein A.J.S."/>
            <person name="Young N.D."/>
            <person name="Ang C.-S.A."/>
            <person name="Fernando D.W.F."/>
            <person name="Lu H.L."/>
            <person name="Taylor S.T."/>
            <person name="Ehtesham M.E.M."/>
            <person name="Najaraj S.H.N."/>
            <person name="Harsha G.H.G."/>
            <person name="Madugundu A.M."/>
            <person name="Renuse S.R."/>
            <person name="Holt D.H."/>
            <person name="Pandey A.P."/>
            <person name="Papenfuss A.P."/>
            <person name="Gasser R.B.G."/>
            <person name="Fischer K.F."/>
        </authorList>
    </citation>
    <scope>NUCLEOTIDE SEQUENCE</scope>
    <source>
        <strain evidence="23">SSS_KF_BRIS2020</strain>
    </source>
</reference>
<evidence type="ECO:0000256" key="5">
    <source>
        <dbReference type="ARBA" id="ARBA00022553"/>
    </source>
</evidence>
<feature type="region of interest" description="Disordered" evidence="20">
    <location>
        <begin position="1528"/>
        <end position="1606"/>
    </location>
</feature>
<dbReference type="Gene3D" id="1.20.120.350">
    <property type="entry name" value="Voltage-gated potassium channels. Chain C"/>
    <property type="match status" value="1"/>
</dbReference>
<evidence type="ECO:0000256" key="14">
    <source>
        <dbReference type="ARBA" id="ARBA00023065"/>
    </source>
</evidence>
<feature type="transmembrane region" description="Helical" evidence="21">
    <location>
        <begin position="169"/>
        <end position="187"/>
    </location>
</feature>
<evidence type="ECO:0000256" key="10">
    <source>
        <dbReference type="ARBA" id="ARBA00022842"/>
    </source>
</evidence>
<feature type="compositionally biased region" description="Low complexity" evidence="20">
    <location>
        <begin position="1544"/>
        <end position="1562"/>
    </location>
</feature>
<name>A0A834RHR5_SARSC</name>
<keyword evidence="7" id="KW-0479">Metal-binding</keyword>
<keyword evidence="3" id="KW-1003">Cell membrane</keyword>
<dbReference type="GO" id="GO:0034702">
    <property type="term" value="C:monoatomic ion channel complex"/>
    <property type="evidence" value="ECO:0007669"/>
    <property type="project" value="UniProtKB-KW"/>
</dbReference>
<dbReference type="EnsemblMetazoa" id="SSS_3248s_mrna">
    <property type="protein sequence ID" value="KAF7496071.1"/>
    <property type="gene ID" value="SSS_3248"/>
</dbReference>
<evidence type="ECO:0000256" key="1">
    <source>
        <dbReference type="ARBA" id="ARBA00004651"/>
    </source>
</evidence>
<evidence type="ECO:0000256" key="3">
    <source>
        <dbReference type="ARBA" id="ARBA00022475"/>
    </source>
</evidence>
<feature type="compositionally biased region" description="Polar residues" evidence="20">
    <location>
        <begin position="1571"/>
        <end position="1606"/>
    </location>
</feature>
<feature type="compositionally biased region" description="Basic residues" evidence="20">
    <location>
        <begin position="1533"/>
        <end position="1543"/>
    </location>
</feature>
<keyword evidence="14" id="KW-0406">Ion transport</keyword>
<dbReference type="PRINTS" id="PR00169">
    <property type="entry name" value="KCHANNEL"/>
</dbReference>
<dbReference type="FunFam" id="1.20.120.350:FF:000035">
    <property type="entry name" value="Calcium-activated potassium channel slowpoke"/>
    <property type="match status" value="1"/>
</dbReference>
<dbReference type="Pfam" id="PF00520">
    <property type="entry name" value="Ion_trans"/>
    <property type="match status" value="1"/>
</dbReference>
<keyword evidence="10" id="KW-0460">Magnesium</keyword>
<dbReference type="Pfam" id="PF03493">
    <property type="entry name" value="BK_channel_a"/>
    <property type="match status" value="1"/>
</dbReference>
<gene>
    <name evidence="23" type="ORF">SSS_3248</name>
</gene>
<dbReference type="GO" id="GO:0060072">
    <property type="term" value="F:large conductance calcium-activated potassium channel activity"/>
    <property type="evidence" value="ECO:0007669"/>
    <property type="project" value="TreeGrafter"/>
</dbReference>
<feature type="compositionally biased region" description="Low complexity" evidence="20">
    <location>
        <begin position="739"/>
        <end position="760"/>
    </location>
</feature>
<dbReference type="Gene3D" id="1.10.287.70">
    <property type="match status" value="1"/>
</dbReference>
<feature type="compositionally biased region" description="Low complexity" evidence="20">
    <location>
        <begin position="1732"/>
        <end position="1742"/>
    </location>
</feature>
<evidence type="ECO:0000256" key="6">
    <source>
        <dbReference type="ARBA" id="ARBA00022692"/>
    </source>
</evidence>
<dbReference type="PANTHER" id="PTHR10027:SF33">
    <property type="entry name" value="CALCIUM-ACTIVATED POTASSIUM CHANNEL SUBUNIT ALPHA-1-RELATED"/>
    <property type="match status" value="1"/>
</dbReference>
<feature type="transmembrane region" description="Helical" evidence="21">
    <location>
        <begin position="365"/>
        <end position="385"/>
    </location>
</feature>
<keyword evidence="25" id="KW-1185">Reference proteome</keyword>
<feature type="region of interest" description="Disordered" evidence="20">
    <location>
        <begin position="101"/>
        <end position="130"/>
    </location>
</feature>
<dbReference type="Gene3D" id="3.40.50.720">
    <property type="entry name" value="NAD(P)-binding Rossmann-like Domain"/>
    <property type="match status" value="2"/>
</dbReference>
<evidence type="ECO:0000256" key="21">
    <source>
        <dbReference type="SAM" id="Phobius"/>
    </source>
</evidence>
<evidence type="ECO:0000259" key="22">
    <source>
        <dbReference type="PROSITE" id="PS51201"/>
    </source>
</evidence>
<keyword evidence="15 21" id="KW-0472">Membrane</keyword>
<dbReference type="Proteomes" id="UP000070412">
    <property type="component" value="Unassembled WGS sequence"/>
</dbReference>
<dbReference type="PANTHER" id="PTHR10027">
    <property type="entry name" value="CALCIUM-ACTIVATED POTASSIUM CHANNEL ALPHA CHAIN"/>
    <property type="match status" value="1"/>
</dbReference>
<dbReference type="InterPro" id="IPR048735">
    <property type="entry name" value="Slowpoke-like_C"/>
</dbReference>
<dbReference type="InterPro" id="IPR003929">
    <property type="entry name" value="K_chnl_BK_asu"/>
</dbReference>
<feature type="region of interest" description="Disordered" evidence="20">
    <location>
        <begin position="1732"/>
        <end position="1769"/>
    </location>
</feature>
<evidence type="ECO:0000313" key="24">
    <source>
        <dbReference type="EnsemblMetazoa" id="KAF7496071.1"/>
    </source>
</evidence>
<evidence type="ECO:0000256" key="12">
    <source>
        <dbReference type="ARBA" id="ARBA00022958"/>
    </source>
</evidence>
<evidence type="ECO:0000256" key="20">
    <source>
        <dbReference type="SAM" id="MobiDB-lite"/>
    </source>
</evidence>
<keyword evidence="13 21" id="KW-1133">Transmembrane helix</keyword>
<evidence type="ECO:0000256" key="13">
    <source>
        <dbReference type="ARBA" id="ARBA00022989"/>
    </source>
</evidence>
<dbReference type="InterPro" id="IPR027359">
    <property type="entry name" value="Volt_channel_dom_sf"/>
</dbReference>
<feature type="domain" description="RCK N-terminal" evidence="22">
    <location>
        <begin position="1157"/>
        <end position="1304"/>
    </location>
</feature>
<keyword evidence="16 23" id="KW-0407">Ion channel</keyword>
<evidence type="ECO:0000256" key="9">
    <source>
        <dbReference type="ARBA" id="ARBA00022837"/>
    </source>
</evidence>
<dbReference type="EMBL" id="WVUK01000041">
    <property type="protein sequence ID" value="KAF7496071.1"/>
    <property type="molecule type" value="Genomic_DNA"/>
</dbReference>